<accession>A0A484LA46</accession>
<feature type="region of interest" description="Disordered" evidence="1">
    <location>
        <begin position="131"/>
        <end position="160"/>
    </location>
</feature>
<evidence type="ECO:0000313" key="4">
    <source>
        <dbReference type="Proteomes" id="UP000595140"/>
    </source>
</evidence>
<dbReference type="Proteomes" id="UP000595140">
    <property type="component" value="Unassembled WGS sequence"/>
</dbReference>
<feature type="compositionally biased region" description="Basic and acidic residues" evidence="1">
    <location>
        <begin position="133"/>
        <end position="157"/>
    </location>
</feature>
<evidence type="ECO:0000313" key="3">
    <source>
        <dbReference type="EMBL" id="VFQ73121.1"/>
    </source>
</evidence>
<protein>
    <recommendedName>
        <fullName evidence="2">Retrotransposon gag domain-containing protein</fullName>
    </recommendedName>
</protein>
<proteinExistence type="predicted"/>
<name>A0A484LA46_9ASTE</name>
<feature type="domain" description="Retrotransposon gag" evidence="2">
    <location>
        <begin position="11"/>
        <end position="102"/>
    </location>
</feature>
<organism evidence="3 4">
    <name type="scientific">Cuscuta campestris</name>
    <dbReference type="NCBI Taxonomy" id="132261"/>
    <lineage>
        <taxon>Eukaryota</taxon>
        <taxon>Viridiplantae</taxon>
        <taxon>Streptophyta</taxon>
        <taxon>Embryophyta</taxon>
        <taxon>Tracheophyta</taxon>
        <taxon>Spermatophyta</taxon>
        <taxon>Magnoliopsida</taxon>
        <taxon>eudicotyledons</taxon>
        <taxon>Gunneridae</taxon>
        <taxon>Pentapetalae</taxon>
        <taxon>asterids</taxon>
        <taxon>lamiids</taxon>
        <taxon>Solanales</taxon>
        <taxon>Convolvulaceae</taxon>
        <taxon>Cuscuteae</taxon>
        <taxon>Cuscuta</taxon>
        <taxon>Cuscuta subgen. Grammica</taxon>
        <taxon>Cuscuta sect. Cleistogrammica</taxon>
    </lineage>
</organism>
<evidence type="ECO:0000259" key="2">
    <source>
        <dbReference type="Pfam" id="PF03732"/>
    </source>
</evidence>
<dbReference type="EMBL" id="OOIL02001149">
    <property type="protein sequence ID" value="VFQ73121.1"/>
    <property type="molecule type" value="Genomic_DNA"/>
</dbReference>
<dbReference type="OrthoDB" id="1094758at2759"/>
<dbReference type="PANTHER" id="PTHR33223:SF10">
    <property type="entry name" value="AMINOTRANSFERASE-LIKE PLANT MOBILE DOMAIN-CONTAINING PROTEIN"/>
    <property type="match status" value="1"/>
</dbReference>
<dbReference type="AlphaFoldDB" id="A0A484LA46"/>
<dbReference type="Pfam" id="PF03732">
    <property type="entry name" value="Retrotrans_gag"/>
    <property type="match status" value="1"/>
</dbReference>
<gene>
    <name evidence="3" type="ORF">CCAM_LOCUS14897</name>
</gene>
<reference evidence="3 4" key="1">
    <citation type="submission" date="2018-04" db="EMBL/GenBank/DDBJ databases">
        <authorList>
            <person name="Vogel A."/>
        </authorList>
    </citation>
    <scope>NUCLEOTIDE SEQUENCE [LARGE SCALE GENOMIC DNA]</scope>
</reference>
<dbReference type="PANTHER" id="PTHR33223">
    <property type="entry name" value="CCHC-TYPE DOMAIN-CONTAINING PROTEIN"/>
    <property type="match status" value="1"/>
</dbReference>
<sequence length="202" mass="22746">MHAVKDEIQCRLFVGTLEGPPIKWFLTLPNRTIDCFKDLGELFLNAYSGIFQPKKHFTHLFSLKQKEGETNTGLVQRWNEAINEVEPMDDKTSIALFMSVLRSGELFRRLDYDNPTSYKAMMARVNKFCATEESDRSKSKNDGALHKGSEKKNEKARATTLSIPTLKPLVSGEAAPVARIKGIEEGGEKKKARRSKEKAVAL</sequence>
<keyword evidence="4" id="KW-1185">Reference proteome</keyword>
<evidence type="ECO:0000256" key="1">
    <source>
        <dbReference type="SAM" id="MobiDB-lite"/>
    </source>
</evidence>
<dbReference type="InterPro" id="IPR005162">
    <property type="entry name" value="Retrotrans_gag_dom"/>
</dbReference>